<proteinExistence type="predicted"/>
<feature type="non-terminal residue" evidence="1">
    <location>
        <position position="1"/>
    </location>
</feature>
<dbReference type="GO" id="GO:0016491">
    <property type="term" value="F:oxidoreductase activity"/>
    <property type="evidence" value="ECO:0007669"/>
    <property type="project" value="UniProtKB-ARBA"/>
</dbReference>
<gene>
    <name evidence="1" type="ORF">METZ01_LOCUS171453</name>
</gene>
<accession>A0A382BYA5</accession>
<dbReference type="InterPro" id="IPR008775">
    <property type="entry name" value="Phytyl_CoA_dOase-like"/>
</dbReference>
<evidence type="ECO:0008006" key="2">
    <source>
        <dbReference type="Google" id="ProtNLM"/>
    </source>
</evidence>
<dbReference type="SUPFAM" id="SSF51197">
    <property type="entry name" value="Clavaminate synthase-like"/>
    <property type="match status" value="1"/>
</dbReference>
<dbReference type="PANTHER" id="PTHR20883">
    <property type="entry name" value="PHYTANOYL-COA DIOXYGENASE DOMAIN CONTAINING 1"/>
    <property type="match status" value="1"/>
</dbReference>
<dbReference type="PANTHER" id="PTHR20883:SF48">
    <property type="entry name" value="ECTOINE DIOXYGENASE"/>
    <property type="match status" value="1"/>
</dbReference>
<name>A0A382BYA5_9ZZZZ</name>
<dbReference type="EMBL" id="UINC01031868">
    <property type="protein sequence ID" value="SVB18599.1"/>
    <property type="molecule type" value="Genomic_DNA"/>
</dbReference>
<organism evidence="1">
    <name type="scientific">marine metagenome</name>
    <dbReference type="NCBI Taxonomy" id="408172"/>
    <lineage>
        <taxon>unclassified sequences</taxon>
        <taxon>metagenomes</taxon>
        <taxon>ecological metagenomes</taxon>
    </lineage>
</organism>
<evidence type="ECO:0000313" key="1">
    <source>
        <dbReference type="EMBL" id="SVB18599.1"/>
    </source>
</evidence>
<dbReference type="GO" id="GO:0046872">
    <property type="term" value="F:metal ion binding"/>
    <property type="evidence" value="ECO:0007669"/>
    <property type="project" value="UniProtKB-ARBA"/>
</dbReference>
<dbReference type="Pfam" id="PF05721">
    <property type="entry name" value="PhyH"/>
    <property type="match status" value="1"/>
</dbReference>
<reference evidence="1" key="1">
    <citation type="submission" date="2018-05" db="EMBL/GenBank/DDBJ databases">
        <authorList>
            <person name="Lanie J.A."/>
            <person name="Ng W.-L."/>
            <person name="Kazmierczak K.M."/>
            <person name="Andrzejewski T.M."/>
            <person name="Davidsen T.M."/>
            <person name="Wayne K.J."/>
            <person name="Tettelin H."/>
            <person name="Glass J.I."/>
            <person name="Rusch D."/>
            <person name="Podicherti R."/>
            <person name="Tsui H.-C.T."/>
            <person name="Winkler M.E."/>
        </authorList>
    </citation>
    <scope>NUCLEOTIDE SEQUENCE</scope>
</reference>
<sequence>YELAIHPRVLDAVEKMIGADILLYSAGYIVKEPHSEGHVSWHQDLTYWGFSEDAEVSLWLALSPATAESGCMRMLPGSHRGGRLKHQVTDDSTNILYQGQTVSDVDEDDAVLCPLQPGQASFHHGWTLHASTPNRSAGRRIGLNVQYIAPSMRQIKHDKDTAMLVRGEDRFGHFGKDVPAAGDLDPTAMARRAALAALMHETQSRE</sequence>
<dbReference type="Gene3D" id="2.60.120.620">
    <property type="entry name" value="q2cbj1_9rhob like domain"/>
    <property type="match status" value="1"/>
</dbReference>
<dbReference type="AlphaFoldDB" id="A0A382BYA5"/>
<protein>
    <recommendedName>
        <fullName evidence="2">Fe2OG dioxygenase domain-containing protein</fullName>
    </recommendedName>
</protein>